<evidence type="ECO:0000256" key="4">
    <source>
        <dbReference type="ARBA" id="ARBA00023136"/>
    </source>
</evidence>
<dbReference type="Pfam" id="PF00913">
    <property type="entry name" value="Trypan_glycop"/>
    <property type="match status" value="1"/>
</dbReference>
<keyword evidence="4" id="KW-0472">Membrane</keyword>
<keyword evidence="3" id="KW-0336">GPI-anchor</keyword>
<evidence type="ECO:0000256" key="3">
    <source>
        <dbReference type="ARBA" id="ARBA00022622"/>
    </source>
</evidence>
<keyword evidence="2" id="KW-1003">Cell membrane</keyword>
<feature type="domain" description="Trypanosome variant surface glycoprotein A-type N-terminal" evidence="8">
    <location>
        <begin position="22"/>
        <end position="248"/>
    </location>
</feature>
<name>M4SZN4_9TRYP</name>
<evidence type="ECO:0000313" key="9">
    <source>
        <dbReference type="EMBL" id="AGH60826.1"/>
    </source>
</evidence>
<dbReference type="EMBL" id="KC613395">
    <property type="protein sequence ID" value="AGH60826.1"/>
    <property type="molecule type" value="Genomic_DNA"/>
</dbReference>
<dbReference type="GO" id="GO:0005886">
    <property type="term" value="C:plasma membrane"/>
    <property type="evidence" value="ECO:0007669"/>
    <property type="project" value="UniProtKB-SubCell"/>
</dbReference>
<dbReference type="GO" id="GO:0042783">
    <property type="term" value="P:symbiont-mediated evasion of host immune response"/>
    <property type="evidence" value="ECO:0007669"/>
    <property type="project" value="InterPro"/>
</dbReference>
<evidence type="ECO:0000256" key="5">
    <source>
        <dbReference type="ARBA" id="ARBA00023180"/>
    </source>
</evidence>
<dbReference type="VEuPathDB" id="TriTrypDB:Tb427_000291400"/>
<dbReference type="InterPro" id="IPR001812">
    <property type="entry name" value="Trypano_VSG_A_N_dom"/>
</dbReference>
<organism evidence="9">
    <name type="scientific">Trypanosoma brucei</name>
    <dbReference type="NCBI Taxonomy" id="5691"/>
    <lineage>
        <taxon>Eukaryota</taxon>
        <taxon>Discoba</taxon>
        <taxon>Euglenozoa</taxon>
        <taxon>Kinetoplastea</taxon>
        <taxon>Metakinetoplastina</taxon>
        <taxon>Trypanosomatida</taxon>
        <taxon>Trypanosomatidae</taxon>
        <taxon>Trypanosoma</taxon>
    </lineage>
</organism>
<evidence type="ECO:0000256" key="1">
    <source>
        <dbReference type="ARBA" id="ARBA00004609"/>
    </source>
</evidence>
<evidence type="ECO:0000256" key="2">
    <source>
        <dbReference type="ARBA" id="ARBA00022475"/>
    </source>
</evidence>
<keyword evidence="7" id="KW-0175">Coiled coil</keyword>
<sequence>MQTLKPQVTTAIAIQTVLAVLIVIPIENAMAATAPKGALHHTNLAKLCDIKANVANTADRIKDKLEEVQAAVKKEKTIKQTAFVAAGNFKQPNATVTFATSLIATKVDKVTQTLLTAAEQAETAALSAGLAEWAVQEVFSVLEQLTKVTGASSSAQSVCLIKDGNSIKKTNPGNLGKCFTLAGGDAGTAADPFSVKDKLSAKLTGDGLFTSAAAGSAGTGCPLTNIDTNSFGKNCADIAALNLAGGII</sequence>
<reference evidence="9" key="1">
    <citation type="submission" date="2013-02" db="EMBL/GenBank/DDBJ databases">
        <authorList>
            <person name="Cross G.A.M."/>
            <person name="Kim H.-S."/>
            <person name="Wickstead B."/>
        </authorList>
    </citation>
    <scope>NUCLEOTIDE SEQUENCE</scope>
    <source>
        <strain evidence="9">Lister 427</strain>
    </source>
</reference>
<dbReference type="AlphaFoldDB" id="M4SZN4"/>
<accession>M4SZN4</accession>
<keyword evidence="6" id="KW-0449">Lipoprotein</keyword>
<protein>
    <submittedName>
        <fullName evidence="9">Variant surface glycoprotein 1921</fullName>
    </submittedName>
</protein>
<keyword evidence="5" id="KW-0325">Glycoprotein</keyword>
<evidence type="ECO:0000259" key="8">
    <source>
        <dbReference type="Pfam" id="PF00913"/>
    </source>
</evidence>
<proteinExistence type="predicted"/>
<reference evidence="9" key="2">
    <citation type="journal article" date="2014" name="Mol. Biochem. Parasitol.">
        <title>Capturing the variant surface glycoprotein repertoire (the VSGnome) of Trypanosoma brucei Lister 427.</title>
        <authorList>
            <person name="Cross G.A."/>
            <person name="Kim H.S."/>
            <person name="Wickstead B."/>
        </authorList>
    </citation>
    <scope>NUCLEOTIDE SEQUENCE</scope>
    <source>
        <strain evidence="9">Lister 427</strain>
    </source>
</reference>
<feature type="coiled-coil region" evidence="7">
    <location>
        <begin position="51"/>
        <end position="78"/>
    </location>
</feature>
<evidence type="ECO:0000256" key="6">
    <source>
        <dbReference type="ARBA" id="ARBA00023288"/>
    </source>
</evidence>
<evidence type="ECO:0000256" key="7">
    <source>
        <dbReference type="SAM" id="Coils"/>
    </source>
</evidence>
<dbReference type="SUPFAM" id="SSF58087">
    <property type="entry name" value="Variant surface glycoprotein (N-terminal domain)"/>
    <property type="match status" value="1"/>
</dbReference>
<comment type="subcellular location">
    <subcellularLocation>
        <location evidence="1">Cell membrane</location>
        <topology evidence="1">Lipid-anchor</topology>
        <topology evidence="1">GPI-anchor</topology>
    </subcellularLocation>
</comment>
<dbReference type="GO" id="GO:0098552">
    <property type="term" value="C:side of membrane"/>
    <property type="evidence" value="ECO:0007669"/>
    <property type="project" value="UniProtKB-KW"/>
</dbReference>